<keyword evidence="1" id="KW-0175">Coiled coil</keyword>
<sequence>PPRRNAVPQSVGQVKLRSGLAVGDVPLRLRSPGLPLELQRDGFWTSARHISMVSTKSTTATSYSWSGYGTPMESVRRRAPRQADRESCTPRAMQCKTPRLLQDELGLRPTTVPVPERACLAGGPTNLAQTAEDWDGGWALTAAPEGGHAFQLSELAEEQVAMLPGSKLTPRKPQPPPPRGPSPASRSEALTRLSTPRHVGASERTKRRALAREYESYAQRAASSLLPGIAAPEKGAGYGDVWHTAGEDGYRSAVFHAAVRCKELLQSTGDEDPLEDLGMFAFQGQAGDAGDPELIRLQTACLLFEEICMVSSPLRDVLRFLHRELLSCTFENFKPGANVVTLTPFFVLRRLEHESQLKDQQRLLELEQQNDALAHGLSVAQQE</sequence>
<keyword evidence="4" id="KW-1185">Reference proteome</keyword>
<name>A0A813G5W6_POLGL</name>
<protein>
    <submittedName>
        <fullName evidence="3">Uncharacterized protein</fullName>
    </submittedName>
</protein>
<organism evidence="3 4">
    <name type="scientific">Polarella glacialis</name>
    <name type="common">Dinoflagellate</name>
    <dbReference type="NCBI Taxonomy" id="89957"/>
    <lineage>
        <taxon>Eukaryota</taxon>
        <taxon>Sar</taxon>
        <taxon>Alveolata</taxon>
        <taxon>Dinophyceae</taxon>
        <taxon>Suessiales</taxon>
        <taxon>Suessiaceae</taxon>
        <taxon>Polarella</taxon>
    </lineage>
</organism>
<feature type="compositionally biased region" description="Pro residues" evidence="2">
    <location>
        <begin position="172"/>
        <end position="181"/>
    </location>
</feature>
<proteinExistence type="predicted"/>
<comment type="caution">
    <text evidence="3">The sequence shown here is derived from an EMBL/GenBank/DDBJ whole genome shotgun (WGS) entry which is preliminary data.</text>
</comment>
<feature type="region of interest" description="Disordered" evidence="2">
    <location>
        <begin position="165"/>
        <end position="206"/>
    </location>
</feature>
<reference evidence="3" key="1">
    <citation type="submission" date="2021-02" db="EMBL/GenBank/DDBJ databases">
        <authorList>
            <person name="Dougan E. K."/>
            <person name="Rhodes N."/>
            <person name="Thang M."/>
            <person name="Chan C."/>
        </authorList>
    </citation>
    <scope>NUCLEOTIDE SEQUENCE</scope>
</reference>
<evidence type="ECO:0000313" key="4">
    <source>
        <dbReference type="Proteomes" id="UP000654075"/>
    </source>
</evidence>
<feature type="region of interest" description="Disordered" evidence="2">
    <location>
        <begin position="70"/>
        <end position="90"/>
    </location>
</feature>
<accession>A0A813G5W6</accession>
<feature type="coiled-coil region" evidence="1">
    <location>
        <begin position="350"/>
        <end position="383"/>
    </location>
</feature>
<evidence type="ECO:0000256" key="2">
    <source>
        <dbReference type="SAM" id="MobiDB-lite"/>
    </source>
</evidence>
<dbReference type="Proteomes" id="UP000654075">
    <property type="component" value="Unassembled WGS sequence"/>
</dbReference>
<evidence type="ECO:0000256" key="1">
    <source>
        <dbReference type="SAM" id="Coils"/>
    </source>
</evidence>
<feature type="non-terminal residue" evidence="3">
    <location>
        <position position="1"/>
    </location>
</feature>
<feature type="non-terminal residue" evidence="3">
    <location>
        <position position="383"/>
    </location>
</feature>
<dbReference type="AlphaFoldDB" id="A0A813G5W6"/>
<evidence type="ECO:0000313" key="3">
    <source>
        <dbReference type="EMBL" id="CAE8620452.1"/>
    </source>
</evidence>
<dbReference type="EMBL" id="CAJNNV010027462">
    <property type="protein sequence ID" value="CAE8620452.1"/>
    <property type="molecule type" value="Genomic_DNA"/>
</dbReference>
<gene>
    <name evidence="3" type="ORF">PGLA1383_LOCUS38011</name>
</gene>